<sequence>MKTTPLVLLSLGVLSRAGPVPEGVHPIGEVSAVDANLVARANGDSSARSRRKGRALGARNHRIRRRQRQFRRDNYWTEDDDNTDDDGHYTSCDEFPDKEKCLRSPHVQTTQNPAPVATTSVKTSQPATKALGHGNDTDNPDWETDCDTDWTDDGEYERCKAKTKTAPATTAVEKIPTSTAIPVTTAVSITSARSYGTNIGNPDYLTDCDSDWTDDGEHERCKTRTKSLGATHTTALTRVNAQVTTTSWAASLPTGDTDTDNPDYLTDCDSDWTDDGERERCRTKFVSVAPTATTTATATGSSNTPDNEPVQATNEPVQATNGAAGQSEGIKHAVAMAGIAAAAAFVM</sequence>
<evidence type="ECO:0000256" key="1">
    <source>
        <dbReference type="SAM" id="MobiDB-lite"/>
    </source>
</evidence>
<dbReference type="OrthoDB" id="5097854at2759"/>
<feature type="region of interest" description="Disordered" evidence="1">
    <location>
        <begin position="292"/>
        <end position="313"/>
    </location>
</feature>
<name>A0A9W8WH21_9HYPO</name>
<evidence type="ECO:0000313" key="3">
    <source>
        <dbReference type="EMBL" id="KAJ4325071.1"/>
    </source>
</evidence>
<accession>A0A9W8WH21</accession>
<feature type="chain" id="PRO_5040853424" evidence="2">
    <location>
        <begin position="18"/>
        <end position="347"/>
    </location>
</feature>
<feature type="compositionally biased region" description="Polar residues" evidence="1">
    <location>
        <begin position="108"/>
        <end position="127"/>
    </location>
</feature>
<evidence type="ECO:0000256" key="2">
    <source>
        <dbReference type="SAM" id="SignalP"/>
    </source>
</evidence>
<feature type="region of interest" description="Disordered" evidence="1">
    <location>
        <begin position="108"/>
        <end position="142"/>
    </location>
</feature>
<evidence type="ECO:0000313" key="4">
    <source>
        <dbReference type="Proteomes" id="UP001140502"/>
    </source>
</evidence>
<feature type="compositionally biased region" description="Basic residues" evidence="1">
    <location>
        <begin position="48"/>
        <end position="66"/>
    </location>
</feature>
<keyword evidence="2" id="KW-0732">Signal</keyword>
<dbReference type="Proteomes" id="UP001140502">
    <property type="component" value="Unassembled WGS sequence"/>
</dbReference>
<proteinExistence type="predicted"/>
<reference evidence="3" key="1">
    <citation type="submission" date="2022-10" db="EMBL/GenBank/DDBJ databases">
        <title>Tapping the CABI collections for fungal endophytes: first genome assemblies for Collariella, Neodidymelliopsis, Ascochyta clinopodiicola, Didymella pomorum, Didymosphaeria variabile, Neocosmospora piperis and Neocucurbitaria cava.</title>
        <authorList>
            <person name="Hill R."/>
        </authorList>
    </citation>
    <scope>NUCLEOTIDE SEQUENCE</scope>
    <source>
        <strain evidence="3">IMI 366586</strain>
    </source>
</reference>
<comment type="caution">
    <text evidence="3">The sequence shown here is derived from an EMBL/GenBank/DDBJ whole genome shotgun (WGS) entry which is preliminary data.</text>
</comment>
<keyword evidence="4" id="KW-1185">Reference proteome</keyword>
<gene>
    <name evidence="3" type="ORF">N0V84_003614</name>
</gene>
<feature type="region of interest" description="Disordered" evidence="1">
    <location>
        <begin position="43"/>
        <end position="66"/>
    </location>
</feature>
<dbReference type="AlphaFoldDB" id="A0A9W8WH21"/>
<organism evidence="3 4">
    <name type="scientific">Fusarium piperis</name>
    <dbReference type="NCBI Taxonomy" id="1435070"/>
    <lineage>
        <taxon>Eukaryota</taxon>
        <taxon>Fungi</taxon>
        <taxon>Dikarya</taxon>
        <taxon>Ascomycota</taxon>
        <taxon>Pezizomycotina</taxon>
        <taxon>Sordariomycetes</taxon>
        <taxon>Hypocreomycetidae</taxon>
        <taxon>Hypocreales</taxon>
        <taxon>Nectriaceae</taxon>
        <taxon>Fusarium</taxon>
        <taxon>Fusarium solani species complex</taxon>
    </lineage>
</organism>
<feature type="compositionally biased region" description="Polar residues" evidence="1">
    <location>
        <begin position="300"/>
        <end position="313"/>
    </location>
</feature>
<protein>
    <submittedName>
        <fullName evidence="3">Uncharacterized protein</fullName>
    </submittedName>
</protein>
<feature type="signal peptide" evidence="2">
    <location>
        <begin position="1"/>
        <end position="17"/>
    </location>
</feature>
<dbReference type="EMBL" id="JAPEUR010000053">
    <property type="protein sequence ID" value="KAJ4325071.1"/>
    <property type="molecule type" value="Genomic_DNA"/>
</dbReference>